<gene>
    <name evidence="1" type="ORF">CEW89_08340</name>
</gene>
<organism evidence="1 2">
    <name type="scientific">Celeribacter ethanolicus</name>
    <dbReference type="NCBI Taxonomy" id="1758178"/>
    <lineage>
        <taxon>Bacteria</taxon>
        <taxon>Pseudomonadati</taxon>
        <taxon>Pseudomonadota</taxon>
        <taxon>Alphaproteobacteria</taxon>
        <taxon>Rhodobacterales</taxon>
        <taxon>Roseobacteraceae</taxon>
        <taxon>Celeribacter</taxon>
    </lineage>
</organism>
<keyword evidence="2" id="KW-1185">Reference proteome</keyword>
<sequence>MLLASCGRETPLSLLDLEPCPGWQGVIPQNERQFARAAAAEKAGRLCANTKLGAVSEAVE</sequence>
<evidence type="ECO:0000313" key="1">
    <source>
        <dbReference type="EMBL" id="ATG47581.1"/>
    </source>
</evidence>
<dbReference type="Proteomes" id="UP000217935">
    <property type="component" value="Chromosome"/>
</dbReference>
<dbReference type="AlphaFoldDB" id="A0A291GBL6"/>
<name>A0A291GBL6_9RHOB</name>
<dbReference type="EMBL" id="CP022196">
    <property type="protein sequence ID" value="ATG47581.1"/>
    <property type="molecule type" value="Genomic_DNA"/>
</dbReference>
<protein>
    <submittedName>
        <fullName evidence="1">Uncharacterized protein</fullName>
    </submittedName>
</protein>
<proteinExistence type="predicted"/>
<accession>A0A291GBL6</accession>
<evidence type="ECO:0000313" key="2">
    <source>
        <dbReference type="Proteomes" id="UP000217935"/>
    </source>
</evidence>
<dbReference type="STRING" id="1758178.GCA_001550095_01439"/>
<reference evidence="1 2" key="1">
    <citation type="submission" date="2017-06" db="EMBL/GenBank/DDBJ databases">
        <title>Celeribacter sp. TSPH2 complete genome sequence.</title>
        <authorList>
            <person name="Woo J.-H."/>
            <person name="Kim H.-S."/>
        </authorList>
    </citation>
    <scope>NUCLEOTIDE SEQUENCE [LARGE SCALE GENOMIC DNA]</scope>
    <source>
        <strain evidence="1 2">TSPH2</strain>
    </source>
</reference>
<dbReference type="KEGG" id="ceh:CEW89_08340"/>